<evidence type="ECO:0000313" key="2">
    <source>
        <dbReference type="EMBL" id="ACA39986.1"/>
    </source>
</evidence>
<dbReference type="HOGENOM" id="CLU_3169912_0_0_9"/>
<organism evidence="2 3">
    <name type="scientific">Lysinibacillus sphaericus (strain C3-41)</name>
    <dbReference type="NCBI Taxonomy" id="444177"/>
    <lineage>
        <taxon>Bacteria</taxon>
        <taxon>Bacillati</taxon>
        <taxon>Bacillota</taxon>
        <taxon>Bacilli</taxon>
        <taxon>Bacillales</taxon>
        <taxon>Bacillaceae</taxon>
        <taxon>Lysinibacillus</taxon>
    </lineage>
</organism>
<sequence>MGMMIGIITGAIIGGVLLIISFILFWIGKRKQEENRYALWHACLQVY</sequence>
<feature type="transmembrane region" description="Helical" evidence="1">
    <location>
        <begin position="6"/>
        <end position="27"/>
    </location>
</feature>
<evidence type="ECO:0000256" key="1">
    <source>
        <dbReference type="SAM" id="Phobius"/>
    </source>
</evidence>
<dbReference type="Proteomes" id="UP000002164">
    <property type="component" value="Chromosome"/>
</dbReference>
<dbReference type="RefSeq" id="WP_012294073.1">
    <property type="nucleotide sequence ID" value="NC_010382.1"/>
</dbReference>
<proteinExistence type="predicted"/>
<dbReference type="KEGG" id="lsp:Bsph_2433"/>
<protein>
    <submittedName>
        <fullName evidence="2">Uncharacterized protein</fullName>
    </submittedName>
</protein>
<dbReference type="EnsemblBacteria" id="ACA39986">
    <property type="protein sequence ID" value="ACA39986"/>
    <property type="gene ID" value="Bsph_2433"/>
</dbReference>
<keyword evidence="1" id="KW-0472">Membrane</keyword>
<accession>B1HX01</accession>
<reference evidence="2 3" key="1">
    <citation type="journal article" date="2008" name="J. Bacteriol.">
        <title>Complete genome sequence of the mosquitocidal bacterium Bacillus sphaericus C3-41 and comparison with those of closely related Bacillus species.</title>
        <authorList>
            <person name="Hu X."/>
            <person name="Fan W."/>
            <person name="Han B."/>
            <person name="Liu H."/>
            <person name="Zheng D."/>
            <person name="Li Q."/>
            <person name="Dong W."/>
            <person name="Yan J."/>
            <person name="Gao M."/>
            <person name="Berry C."/>
            <person name="Yuan Z."/>
        </authorList>
    </citation>
    <scope>NUCLEOTIDE SEQUENCE [LARGE SCALE GENOMIC DNA]</scope>
    <source>
        <strain evidence="2 3">C3-41</strain>
    </source>
</reference>
<dbReference type="AlphaFoldDB" id="B1HX01"/>
<gene>
    <name evidence="2" type="ordered locus">Bsph_2433</name>
</gene>
<name>B1HX01_LYSSC</name>
<keyword evidence="1" id="KW-0812">Transmembrane</keyword>
<evidence type="ECO:0000313" key="3">
    <source>
        <dbReference type="Proteomes" id="UP000002164"/>
    </source>
</evidence>
<dbReference type="EMBL" id="CP000817">
    <property type="protein sequence ID" value="ACA39986.1"/>
    <property type="molecule type" value="Genomic_DNA"/>
</dbReference>
<keyword evidence="1" id="KW-1133">Transmembrane helix</keyword>